<evidence type="ECO:0000313" key="2">
    <source>
        <dbReference type="Proteomes" id="UP000799764"/>
    </source>
</evidence>
<proteinExistence type="predicted"/>
<sequence>MVTIRTYSNASSKQLQTHTTMPTFHTTSKMRPSTITLAAMATLFSTVSAWACTEGPKCCGHNLLHISIYSPSCLFTAKLSPPLLMSMYAGKYCAEIDQELYRKHIGGDENHIKNSVFQCASDESIV</sequence>
<comment type="caution">
    <text evidence="1">The sequence shown here is derived from an EMBL/GenBank/DDBJ whole genome shotgun (WGS) entry which is preliminary data.</text>
</comment>
<accession>A0A9P4PB17</accession>
<dbReference type="Proteomes" id="UP000799764">
    <property type="component" value="Unassembled WGS sequence"/>
</dbReference>
<organism evidence="1 2">
    <name type="scientific">Karstenula rhodostoma CBS 690.94</name>
    <dbReference type="NCBI Taxonomy" id="1392251"/>
    <lineage>
        <taxon>Eukaryota</taxon>
        <taxon>Fungi</taxon>
        <taxon>Dikarya</taxon>
        <taxon>Ascomycota</taxon>
        <taxon>Pezizomycotina</taxon>
        <taxon>Dothideomycetes</taxon>
        <taxon>Pleosporomycetidae</taxon>
        <taxon>Pleosporales</taxon>
        <taxon>Massarineae</taxon>
        <taxon>Didymosphaeriaceae</taxon>
        <taxon>Karstenula</taxon>
    </lineage>
</organism>
<reference evidence="1" key="1">
    <citation type="journal article" date="2020" name="Stud. Mycol.">
        <title>101 Dothideomycetes genomes: a test case for predicting lifestyles and emergence of pathogens.</title>
        <authorList>
            <person name="Haridas S."/>
            <person name="Albert R."/>
            <person name="Binder M."/>
            <person name="Bloem J."/>
            <person name="Labutti K."/>
            <person name="Salamov A."/>
            <person name="Andreopoulos B."/>
            <person name="Baker S."/>
            <person name="Barry K."/>
            <person name="Bills G."/>
            <person name="Bluhm B."/>
            <person name="Cannon C."/>
            <person name="Castanera R."/>
            <person name="Culley D."/>
            <person name="Daum C."/>
            <person name="Ezra D."/>
            <person name="Gonzalez J."/>
            <person name="Henrissat B."/>
            <person name="Kuo A."/>
            <person name="Liang C."/>
            <person name="Lipzen A."/>
            <person name="Lutzoni F."/>
            <person name="Magnuson J."/>
            <person name="Mondo S."/>
            <person name="Nolan M."/>
            <person name="Ohm R."/>
            <person name="Pangilinan J."/>
            <person name="Park H.-J."/>
            <person name="Ramirez L."/>
            <person name="Alfaro M."/>
            <person name="Sun H."/>
            <person name="Tritt A."/>
            <person name="Yoshinaga Y."/>
            <person name="Zwiers L.-H."/>
            <person name="Turgeon B."/>
            <person name="Goodwin S."/>
            <person name="Spatafora J."/>
            <person name="Crous P."/>
            <person name="Grigoriev I."/>
        </authorList>
    </citation>
    <scope>NUCLEOTIDE SEQUENCE</scope>
    <source>
        <strain evidence="1">CBS 690.94</strain>
    </source>
</reference>
<dbReference type="EMBL" id="MU001505">
    <property type="protein sequence ID" value="KAF2441715.1"/>
    <property type="molecule type" value="Genomic_DNA"/>
</dbReference>
<evidence type="ECO:0000313" key="1">
    <source>
        <dbReference type="EMBL" id="KAF2441715.1"/>
    </source>
</evidence>
<dbReference type="AlphaFoldDB" id="A0A9P4PB17"/>
<protein>
    <submittedName>
        <fullName evidence="1">Uncharacterized protein</fullName>
    </submittedName>
</protein>
<keyword evidence="2" id="KW-1185">Reference proteome</keyword>
<name>A0A9P4PB17_9PLEO</name>
<gene>
    <name evidence="1" type="ORF">P171DRAFT_77119</name>
</gene>